<name>A0A7T8GNV7_CALRO</name>
<organism evidence="1 2">
    <name type="scientific">Caligus rogercresseyi</name>
    <name type="common">Sea louse</name>
    <dbReference type="NCBI Taxonomy" id="217165"/>
    <lineage>
        <taxon>Eukaryota</taxon>
        <taxon>Metazoa</taxon>
        <taxon>Ecdysozoa</taxon>
        <taxon>Arthropoda</taxon>
        <taxon>Crustacea</taxon>
        <taxon>Multicrustacea</taxon>
        <taxon>Hexanauplia</taxon>
        <taxon>Copepoda</taxon>
        <taxon>Siphonostomatoida</taxon>
        <taxon>Caligidae</taxon>
        <taxon>Caligus</taxon>
    </lineage>
</organism>
<accession>A0A7T8GNV7</accession>
<dbReference type="AlphaFoldDB" id="A0A7T8GNV7"/>
<evidence type="ECO:0000313" key="2">
    <source>
        <dbReference type="Proteomes" id="UP000595437"/>
    </source>
</evidence>
<reference evidence="2" key="1">
    <citation type="submission" date="2021-01" db="EMBL/GenBank/DDBJ databases">
        <title>Caligus Genome Assembly.</title>
        <authorList>
            <person name="Gallardo-Escarate C."/>
        </authorList>
    </citation>
    <scope>NUCLEOTIDE SEQUENCE [LARGE SCALE GENOMIC DNA]</scope>
</reference>
<dbReference type="EMBL" id="CP045907">
    <property type="protein sequence ID" value="QQP35203.1"/>
    <property type="molecule type" value="Genomic_DNA"/>
</dbReference>
<evidence type="ECO:0000313" key="1">
    <source>
        <dbReference type="EMBL" id="QQP35203.1"/>
    </source>
</evidence>
<sequence length="50" mass="5560">MGGGGHSWHIRKKIGPTSFSWWAAWPPSGPPIPPGCFEWDPEDANKHYSV</sequence>
<gene>
    <name evidence="1" type="ORF">FKW44_023362</name>
</gene>
<keyword evidence="2" id="KW-1185">Reference proteome</keyword>
<dbReference type="Proteomes" id="UP000595437">
    <property type="component" value="Chromosome 18"/>
</dbReference>
<protein>
    <submittedName>
        <fullName evidence="1">Uncharacterized protein</fullName>
    </submittedName>
</protein>
<proteinExistence type="predicted"/>